<evidence type="ECO:0000313" key="3">
    <source>
        <dbReference type="Proteomes" id="UP000095247"/>
    </source>
</evidence>
<feature type="transmembrane region" description="Helical" evidence="1">
    <location>
        <begin position="294"/>
        <end position="315"/>
    </location>
</feature>
<feature type="transmembrane region" description="Helical" evidence="1">
    <location>
        <begin position="364"/>
        <end position="385"/>
    </location>
</feature>
<organism evidence="2 3">
    <name type="scientific">Brachyspira hampsonii</name>
    <dbReference type="NCBI Taxonomy" id="1287055"/>
    <lineage>
        <taxon>Bacteria</taxon>
        <taxon>Pseudomonadati</taxon>
        <taxon>Spirochaetota</taxon>
        <taxon>Spirochaetia</taxon>
        <taxon>Brachyspirales</taxon>
        <taxon>Brachyspiraceae</taxon>
        <taxon>Brachyspira</taxon>
    </lineage>
</organism>
<keyword evidence="1" id="KW-0472">Membrane</keyword>
<evidence type="ECO:0000313" key="2">
    <source>
        <dbReference type="EMBL" id="OEJ15247.1"/>
    </source>
</evidence>
<gene>
    <name evidence="2" type="ORF">BFL38_13150</name>
</gene>
<protein>
    <submittedName>
        <fullName evidence="2">Uncharacterized protein</fullName>
    </submittedName>
</protein>
<dbReference type="Proteomes" id="UP000095247">
    <property type="component" value="Unassembled WGS sequence"/>
</dbReference>
<keyword evidence="1" id="KW-0812">Transmembrane</keyword>
<reference evidence="2 3" key="1">
    <citation type="submission" date="2016-08" db="EMBL/GenBank/DDBJ databases">
        <title>Characterization and recognition of Brachyspira hampsonii sp. nov., a novel intestinal spirochete that is pathogenic to pigs.</title>
        <authorList>
            <person name="Mirajkar N."/>
            <person name="La T."/>
            <person name="Phillips N."/>
            <person name="Hampson D."/>
            <person name="Gebhart C."/>
        </authorList>
    </citation>
    <scope>NUCLEOTIDE SEQUENCE [LARGE SCALE GENOMIC DNA]</scope>
    <source>
        <strain evidence="2 3">P280/1</strain>
    </source>
</reference>
<keyword evidence="1" id="KW-1133">Transmembrane helix</keyword>
<dbReference type="AlphaFoldDB" id="A0A1E5NGM9"/>
<dbReference type="EMBL" id="MDCO01000006">
    <property type="protein sequence ID" value="OEJ15247.1"/>
    <property type="molecule type" value="Genomic_DNA"/>
</dbReference>
<comment type="caution">
    <text evidence="2">The sequence shown here is derived from an EMBL/GenBank/DDBJ whole genome shotgun (WGS) entry which is preliminary data.</text>
</comment>
<dbReference type="RefSeq" id="WP_069725804.1">
    <property type="nucleotide sequence ID" value="NZ_MDCO01000006.1"/>
</dbReference>
<evidence type="ECO:0000256" key="1">
    <source>
        <dbReference type="SAM" id="Phobius"/>
    </source>
</evidence>
<name>A0A1E5NGM9_9SPIR</name>
<feature type="transmembrane region" description="Helical" evidence="1">
    <location>
        <begin position="327"/>
        <end position="344"/>
    </location>
</feature>
<sequence length="589" mass="68764">MDIETLNIDANELLKIKTDLENILNEMDRLAGEWINISASIKDIAVSFSIMNKKLGIIKKETLLKISPQIGLAIAAGTLIVKGTAKIITEMQKNKKIKETLPILKETANIKIPVIKEHIETLEKKLMKVNKILTNDIQIKLSENNIQNKDLLINGINSSFASYCTLTHVYKTCQYVLDTYYAWLDDKIDCGKPMPNINQVYYESTLYLYNNSNFKSIITLNPSFGSLLIIDNNNNPEIEFIPTLLTSYALTNNDELSNFIFNNRKNENLKESKLINTFKKARKLKIKEEIKKKFINNPIILLFIFIFTSLTTFFIEKNAYGTLLQTSLFTLATALIATIIFYALTKLYSIFLINKKSRFDSGDILKSLFSFIIMIFLIIGSTFGYNKYYNLNYKENNIINIKDNENNILKLISNKDFENAYNKNSSFQLLNKFPIVDIKEGKTLKNIKKELYNNMAINFFNNIEYIVFNEDMDYDNYNYISTAYENRKKYYTKIIDKYKKEYADKLINDIPEIVDNKRHQYLLSQISIIENLIEEDKKVEARKAIFQLEHLSDSKLKINDEKKLLFFGNTIEYKKYWEKERERLSELIK</sequence>
<accession>A0A1E5NGM9</accession>
<proteinExistence type="predicted"/>